<feature type="signal peptide" evidence="1">
    <location>
        <begin position="1"/>
        <end position="22"/>
    </location>
</feature>
<dbReference type="OrthoDB" id="8014875at2759"/>
<accession>A0A8J2JD24</accession>
<name>A0A8J2JD24_9HEXA</name>
<keyword evidence="1" id="KW-0732">Signal</keyword>
<organism evidence="2 3">
    <name type="scientific">Allacma fusca</name>
    <dbReference type="NCBI Taxonomy" id="39272"/>
    <lineage>
        <taxon>Eukaryota</taxon>
        <taxon>Metazoa</taxon>
        <taxon>Ecdysozoa</taxon>
        <taxon>Arthropoda</taxon>
        <taxon>Hexapoda</taxon>
        <taxon>Collembola</taxon>
        <taxon>Symphypleona</taxon>
        <taxon>Sminthuridae</taxon>
        <taxon>Allacma</taxon>
    </lineage>
</organism>
<evidence type="ECO:0000313" key="2">
    <source>
        <dbReference type="EMBL" id="CAG7661865.1"/>
    </source>
</evidence>
<protein>
    <submittedName>
        <fullName evidence="2">Uncharacterized protein</fullName>
    </submittedName>
</protein>
<evidence type="ECO:0000313" key="3">
    <source>
        <dbReference type="Proteomes" id="UP000708208"/>
    </source>
</evidence>
<comment type="caution">
    <text evidence="2">The sequence shown here is derived from an EMBL/GenBank/DDBJ whole genome shotgun (WGS) entry which is preliminary data.</text>
</comment>
<dbReference type="InterPro" id="IPR006170">
    <property type="entry name" value="PBP/GOBP"/>
</dbReference>
<dbReference type="EMBL" id="CAJVCH010007862">
    <property type="protein sequence ID" value="CAG7661865.1"/>
    <property type="molecule type" value="Genomic_DNA"/>
</dbReference>
<dbReference type="GO" id="GO:0005549">
    <property type="term" value="F:odorant binding"/>
    <property type="evidence" value="ECO:0007669"/>
    <property type="project" value="InterPro"/>
</dbReference>
<keyword evidence="3" id="KW-1185">Reference proteome</keyword>
<dbReference type="Pfam" id="PF01395">
    <property type="entry name" value="PBP_GOBP"/>
    <property type="match status" value="1"/>
</dbReference>
<dbReference type="Proteomes" id="UP000708208">
    <property type="component" value="Unassembled WGS sequence"/>
</dbReference>
<reference evidence="2" key="1">
    <citation type="submission" date="2021-06" db="EMBL/GenBank/DDBJ databases">
        <authorList>
            <person name="Hodson N. C."/>
            <person name="Mongue J. A."/>
            <person name="Jaron S. K."/>
        </authorList>
    </citation>
    <scope>NUCLEOTIDE SEQUENCE</scope>
</reference>
<evidence type="ECO:0000256" key="1">
    <source>
        <dbReference type="SAM" id="SignalP"/>
    </source>
</evidence>
<gene>
    <name evidence="2" type="ORF">AFUS01_LOCUS1421</name>
</gene>
<proteinExistence type="predicted"/>
<dbReference type="AlphaFoldDB" id="A0A8J2JD24"/>
<feature type="chain" id="PRO_5035304168" evidence="1">
    <location>
        <begin position="23"/>
        <end position="237"/>
    </location>
</feature>
<dbReference type="CDD" id="cd23992">
    <property type="entry name" value="PBP_GOBP"/>
    <property type="match status" value="1"/>
</dbReference>
<sequence length="237" mass="27615">MMWARKVQFLLFLAAFQHFTEGIHGEDGFLIISTKDLPNGLGFPKDFEMNIHDWMQNTSIDPKLIENIKLEGNETDENGDLHCMHFLRKMAIKGLPAFNECMKEMQLTLGKLKKEFKDVVPCMAKCMGIKLNILHENGLFNYEYAKDLLSDNVPKRFMQIAWKIWDTCVDLVNQLKPNDPDCKTYRPVIKCTVDAGFKVAEEVIELCSDIPDVFKKTFKRMIKNKNKRRQMMDKDLK</sequence>